<evidence type="ECO:0000256" key="17">
    <source>
        <dbReference type="ARBA" id="ARBA00051243"/>
    </source>
</evidence>
<dbReference type="InterPro" id="IPR016248">
    <property type="entry name" value="FGF_rcpt_fam"/>
</dbReference>
<evidence type="ECO:0000256" key="25">
    <source>
        <dbReference type="SAM" id="SignalP"/>
    </source>
</evidence>
<keyword evidence="13 21" id="KW-1015">Disulfide bond</keyword>
<dbReference type="Proteomes" id="UP001374579">
    <property type="component" value="Unassembled WGS sequence"/>
</dbReference>
<feature type="disulfide bond" evidence="21">
    <location>
        <begin position="57"/>
        <end position="105"/>
    </location>
</feature>
<dbReference type="Gene3D" id="2.60.40.10">
    <property type="entry name" value="Immunoglobulins"/>
    <property type="match status" value="3"/>
</dbReference>
<keyword evidence="9 18" id="KW-0067">ATP-binding</keyword>
<evidence type="ECO:0000256" key="14">
    <source>
        <dbReference type="ARBA" id="ARBA00023170"/>
    </source>
</evidence>
<dbReference type="SUPFAM" id="SSF56112">
    <property type="entry name" value="Protein kinase-like (PK-like)"/>
    <property type="match status" value="1"/>
</dbReference>
<organism evidence="28 29">
    <name type="scientific">Littorina saxatilis</name>
    <dbReference type="NCBI Taxonomy" id="31220"/>
    <lineage>
        <taxon>Eukaryota</taxon>
        <taxon>Metazoa</taxon>
        <taxon>Spiralia</taxon>
        <taxon>Lophotrochozoa</taxon>
        <taxon>Mollusca</taxon>
        <taxon>Gastropoda</taxon>
        <taxon>Caenogastropoda</taxon>
        <taxon>Littorinimorpha</taxon>
        <taxon>Littorinoidea</taxon>
        <taxon>Littorinidae</taxon>
        <taxon>Littorina</taxon>
    </lineage>
</organism>
<gene>
    <name evidence="28" type="ORF">V1264_014646</name>
</gene>
<keyword evidence="3 18" id="KW-0808">Transferase</keyword>
<feature type="disulfide bond" evidence="21">
    <location>
        <begin position="174"/>
        <end position="223"/>
    </location>
</feature>
<feature type="domain" description="Ig-like" evidence="27">
    <location>
        <begin position="150"/>
        <end position="239"/>
    </location>
</feature>
<evidence type="ECO:0000256" key="19">
    <source>
        <dbReference type="PIRSR" id="PIRSR000628-1"/>
    </source>
</evidence>
<feature type="domain" description="Ig-like" evidence="27">
    <location>
        <begin position="35"/>
        <end position="121"/>
    </location>
</feature>
<dbReference type="InterPro" id="IPR000719">
    <property type="entry name" value="Prot_kinase_dom"/>
</dbReference>
<dbReference type="InterPro" id="IPR013098">
    <property type="entry name" value="Ig_I-set"/>
</dbReference>
<keyword evidence="29" id="KW-1185">Reference proteome</keyword>
<evidence type="ECO:0000256" key="11">
    <source>
        <dbReference type="ARBA" id="ARBA00023136"/>
    </source>
</evidence>
<feature type="domain" description="Ig-like" evidence="27">
    <location>
        <begin position="248"/>
        <end position="347"/>
    </location>
</feature>
<dbReference type="InterPro" id="IPR011009">
    <property type="entry name" value="Kinase-like_dom_sf"/>
</dbReference>
<keyword evidence="14 18" id="KW-0675">Receptor</keyword>
<dbReference type="InterPro" id="IPR003598">
    <property type="entry name" value="Ig_sub2"/>
</dbReference>
<dbReference type="FunFam" id="1.10.510.10:FF:000007">
    <property type="entry name" value="Fibroblast growth factor receptor"/>
    <property type="match status" value="1"/>
</dbReference>
<dbReference type="AlphaFoldDB" id="A0AAN9BT10"/>
<dbReference type="SMART" id="SM00219">
    <property type="entry name" value="TyrKc"/>
    <property type="match status" value="1"/>
</dbReference>
<dbReference type="Pfam" id="PF07679">
    <property type="entry name" value="I-set"/>
    <property type="match status" value="2"/>
</dbReference>
<evidence type="ECO:0000256" key="2">
    <source>
        <dbReference type="ARBA" id="ARBA00022553"/>
    </source>
</evidence>
<dbReference type="InterPro" id="IPR007110">
    <property type="entry name" value="Ig-like_dom"/>
</dbReference>
<evidence type="ECO:0000256" key="21">
    <source>
        <dbReference type="PIRSR" id="PIRSR000628-3"/>
    </source>
</evidence>
<dbReference type="InterPro" id="IPR013783">
    <property type="entry name" value="Ig-like_fold"/>
</dbReference>
<dbReference type="SMART" id="SM00408">
    <property type="entry name" value="IGc2"/>
    <property type="match status" value="3"/>
</dbReference>
<dbReference type="Pfam" id="PF07714">
    <property type="entry name" value="PK_Tyr_Ser-Thr"/>
    <property type="match status" value="1"/>
</dbReference>
<evidence type="ECO:0000256" key="9">
    <source>
        <dbReference type="ARBA" id="ARBA00022840"/>
    </source>
</evidence>
<dbReference type="FunFam" id="2.60.40.10:FF:000032">
    <property type="entry name" value="palladin isoform X1"/>
    <property type="match status" value="1"/>
</dbReference>
<feature type="binding site" evidence="20">
    <location>
        <position position="568"/>
    </location>
    <ligand>
        <name>ATP</name>
        <dbReference type="ChEBI" id="CHEBI:30616"/>
    </ligand>
</feature>
<keyword evidence="10 24" id="KW-1133">Transmembrane helix</keyword>
<accession>A0AAN9BT10</accession>
<dbReference type="InterPro" id="IPR050122">
    <property type="entry name" value="RTK"/>
</dbReference>
<evidence type="ECO:0000256" key="23">
    <source>
        <dbReference type="SAM" id="MobiDB-lite"/>
    </source>
</evidence>
<feature type="binding site" evidence="20">
    <location>
        <begin position="486"/>
        <end position="492"/>
    </location>
    <ligand>
        <name>ATP</name>
        <dbReference type="ChEBI" id="CHEBI:30616"/>
    </ligand>
</feature>
<dbReference type="Pfam" id="PF13927">
    <property type="entry name" value="Ig_3"/>
    <property type="match status" value="1"/>
</dbReference>
<dbReference type="FunFam" id="2.60.40.10:FF:000016">
    <property type="entry name" value="Fibroblast growth factor receptor"/>
    <property type="match status" value="1"/>
</dbReference>
<comment type="catalytic activity">
    <reaction evidence="17 18">
        <text>L-tyrosyl-[protein] + ATP = O-phospho-L-tyrosyl-[protein] + ADP + H(+)</text>
        <dbReference type="Rhea" id="RHEA:10596"/>
        <dbReference type="Rhea" id="RHEA-COMP:10136"/>
        <dbReference type="Rhea" id="RHEA-COMP:20101"/>
        <dbReference type="ChEBI" id="CHEBI:15378"/>
        <dbReference type="ChEBI" id="CHEBI:30616"/>
        <dbReference type="ChEBI" id="CHEBI:46858"/>
        <dbReference type="ChEBI" id="CHEBI:61978"/>
        <dbReference type="ChEBI" id="CHEBI:456216"/>
        <dbReference type="EC" id="2.7.10.1"/>
    </reaction>
</comment>
<dbReference type="Gene3D" id="1.10.510.10">
    <property type="entry name" value="Transferase(Phosphotransferase) domain 1"/>
    <property type="match status" value="1"/>
</dbReference>
<keyword evidence="12 18" id="KW-0829">Tyrosine-protein kinase</keyword>
<dbReference type="PROSITE" id="PS00107">
    <property type="entry name" value="PROTEIN_KINASE_ATP"/>
    <property type="match status" value="1"/>
</dbReference>
<evidence type="ECO:0000256" key="7">
    <source>
        <dbReference type="ARBA" id="ARBA00022741"/>
    </source>
</evidence>
<dbReference type="InterPro" id="IPR036179">
    <property type="entry name" value="Ig-like_dom_sf"/>
</dbReference>
<dbReference type="GO" id="GO:0043235">
    <property type="term" value="C:receptor complex"/>
    <property type="evidence" value="ECO:0007669"/>
    <property type="project" value="TreeGrafter"/>
</dbReference>
<feature type="binding site" evidence="20">
    <location>
        <position position="662"/>
    </location>
    <ligand>
        <name>ATP</name>
        <dbReference type="ChEBI" id="CHEBI:30616"/>
    </ligand>
</feature>
<feature type="domain" description="Protein kinase" evidence="26">
    <location>
        <begin position="480"/>
        <end position="793"/>
    </location>
</feature>
<dbReference type="PROSITE" id="PS00109">
    <property type="entry name" value="PROTEIN_KINASE_TYR"/>
    <property type="match status" value="1"/>
</dbReference>
<dbReference type="InterPro" id="IPR008266">
    <property type="entry name" value="Tyr_kinase_AS"/>
</dbReference>
<evidence type="ECO:0000256" key="8">
    <source>
        <dbReference type="ARBA" id="ARBA00022777"/>
    </source>
</evidence>
<dbReference type="GO" id="GO:0005886">
    <property type="term" value="C:plasma membrane"/>
    <property type="evidence" value="ECO:0007669"/>
    <property type="project" value="TreeGrafter"/>
</dbReference>
<evidence type="ECO:0000256" key="5">
    <source>
        <dbReference type="ARBA" id="ARBA00022729"/>
    </source>
</evidence>
<dbReference type="SUPFAM" id="SSF48726">
    <property type="entry name" value="Immunoglobulin"/>
    <property type="match status" value="3"/>
</dbReference>
<evidence type="ECO:0000259" key="26">
    <source>
        <dbReference type="PROSITE" id="PS50011"/>
    </source>
</evidence>
<dbReference type="GO" id="GO:0005007">
    <property type="term" value="F:fibroblast growth factor receptor activity"/>
    <property type="evidence" value="ECO:0007669"/>
    <property type="project" value="InterPro"/>
</dbReference>
<dbReference type="EC" id="2.7.10.1" evidence="18"/>
<evidence type="ECO:0000256" key="18">
    <source>
        <dbReference type="PIRNR" id="PIRNR000628"/>
    </source>
</evidence>
<dbReference type="InterPro" id="IPR020635">
    <property type="entry name" value="Tyr_kinase_cat_dom"/>
</dbReference>
<evidence type="ECO:0000313" key="28">
    <source>
        <dbReference type="EMBL" id="KAK7110834.1"/>
    </source>
</evidence>
<dbReference type="PANTHER" id="PTHR24416">
    <property type="entry name" value="TYROSINE-PROTEIN KINASE RECEPTOR"/>
    <property type="match status" value="1"/>
</dbReference>
<evidence type="ECO:0000256" key="20">
    <source>
        <dbReference type="PIRSR" id="PIRSR000628-2"/>
    </source>
</evidence>
<feature type="transmembrane region" description="Helical" evidence="24">
    <location>
        <begin position="377"/>
        <end position="400"/>
    </location>
</feature>
<dbReference type="GO" id="GO:0005524">
    <property type="term" value="F:ATP binding"/>
    <property type="evidence" value="ECO:0007669"/>
    <property type="project" value="UniProtKB-UniRule"/>
</dbReference>
<feature type="disulfide bond" evidence="21">
    <location>
        <begin position="268"/>
        <end position="331"/>
    </location>
</feature>
<dbReference type="PROSITE" id="PS50011">
    <property type="entry name" value="PROTEIN_KINASE_DOM"/>
    <property type="match status" value="1"/>
</dbReference>
<evidence type="ECO:0000256" key="22">
    <source>
        <dbReference type="PROSITE-ProRule" id="PRU10141"/>
    </source>
</evidence>
<dbReference type="InterPro" id="IPR017441">
    <property type="entry name" value="Protein_kinase_ATP_BS"/>
</dbReference>
<dbReference type="EMBL" id="JBAMIC010000003">
    <property type="protein sequence ID" value="KAK7110834.1"/>
    <property type="molecule type" value="Genomic_DNA"/>
</dbReference>
<keyword evidence="8 18" id="KW-0418">Kinase</keyword>
<evidence type="ECO:0000256" key="10">
    <source>
        <dbReference type="ARBA" id="ARBA00022989"/>
    </source>
</evidence>
<feature type="binding site" evidence="20">
    <location>
        <position position="676"/>
    </location>
    <ligand>
        <name>ATP</name>
        <dbReference type="ChEBI" id="CHEBI:30616"/>
    </ligand>
</feature>
<keyword evidence="7 18" id="KW-0547">Nucleotide-binding</keyword>
<dbReference type="PROSITE" id="PS50835">
    <property type="entry name" value="IG_LIKE"/>
    <property type="match status" value="3"/>
</dbReference>
<dbReference type="SMART" id="SM00409">
    <property type="entry name" value="IG"/>
    <property type="match status" value="3"/>
</dbReference>
<feature type="signal peptide" evidence="25">
    <location>
        <begin position="1"/>
        <end position="20"/>
    </location>
</feature>
<evidence type="ECO:0000256" key="3">
    <source>
        <dbReference type="ARBA" id="ARBA00022679"/>
    </source>
</evidence>
<feature type="chain" id="PRO_5043038432" description="Fibroblast growth factor receptor" evidence="25">
    <location>
        <begin position="21"/>
        <end position="837"/>
    </location>
</feature>
<name>A0AAN9BT10_9CAEN</name>
<evidence type="ECO:0000256" key="24">
    <source>
        <dbReference type="SAM" id="Phobius"/>
    </source>
</evidence>
<evidence type="ECO:0000259" key="27">
    <source>
        <dbReference type="PROSITE" id="PS50835"/>
    </source>
</evidence>
<feature type="binding site" evidence="20">
    <location>
        <begin position="562"/>
        <end position="564"/>
    </location>
    <ligand>
        <name>ATP</name>
        <dbReference type="ChEBI" id="CHEBI:30616"/>
    </ligand>
</feature>
<protein>
    <recommendedName>
        <fullName evidence="18">Fibroblast growth factor receptor</fullName>
        <ecNumber evidence="18">2.7.10.1</ecNumber>
    </recommendedName>
</protein>
<evidence type="ECO:0000313" key="29">
    <source>
        <dbReference type="Proteomes" id="UP001374579"/>
    </source>
</evidence>
<dbReference type="InterPro" id="IPR001245">
    <property type="entry name" value="Ser-Thr/Tyr_kinase_cat_dom"/>
</dbReference>
<comment type="similarity">
    <text evidence="18">Belongs to the protein kinase superfamily. Tyr protein kinase family. Fibroblast growth factor receptor subfamily.</text>
</comment>
<keyword evidence="6" id="KW-0677">Repeat</keyword>
<comment type="caution">
    <text evidence="28">The sequence shown here is derived from an EMBL/GenBank/DDBJ whole genome shotgun (WGS) entry which is preliminary data.</text>
</comment>
<proteinExistence type="inferred from homology"/>
<dbReference type="GO" id="GO:0008284">
    <property type="term" value="P:positive regulation of cell population proliferation"/>
    <property type="evidence" value="ECO:0007669"/>
    <property type="project" value="InterPro"/>
</dbReference>
<evidence type="ECO:0000256" key="13">
    <source>
        <dbReference type="ARBA" id="ARBA00023157"/>
    </source>
</evidence>
<keyword evidence="2" id="KW-0597">Phosphoprotein</keyword>
<feature type="compositionally biased region" description="Low complexity" evidence="23">
    <location>
        <begin position="814"/>
        <end position="837"/>
    </location>
</feature>
<evidence type="ECO:0000256" key="1">
    <source>
        <dbReference type="ARBA" id="ARBA00004167"/>
    </source>
</evidence>
<evidence type="ECO:0000256" key="16">
    <source>
        <dbReference type="ARBA" id="ARBA00023319"/>
    </source>
</evidence>
<keyword evidence="11 18" id="KW-0472">Membrane</keyword>
<dbReference type="FunFam" id="3.30.200.20:FF:000814">
    <property type="entry name" value="Fibroblast growth factor receptor 2"/>
    <property type="match status" value="1"/>
</dbReference>
<dbReference type="FunFam" id="2.60.40.10:FF:000020">
    <property type="entry name" value="Fibroblast growth factor receptor"/>
    <property type="match status" value="1"/>
</dbReference>
<sequence>MGWNFLLLISSVHLVSLALATVGPGLGKESPGAAPYFERDPSTRVRVLEGGRAKLRCKVQGKPRPFLLWYRGDDLINNLDARISTSKYALQIDPVTKDDEGLYRCEATNQYGKKWVNFTLSVEDDDYPILDEDYDFGQDDSYVSGAEGPPRWSSRMTDIKSLTRTVYSYVDLRCPAKGNPTPNITWLKGGKPFSSSKMNQNEMRMWSLNMWDLLPDDSGEYTCVISNPYGSLNWTFTVEVIQRLNHKPIIEGPKNQTVAVGDTATLTCKIVLSDYHPHLQWLKHYQVNNSYKSEDGDPYVTVIQTATVNNTKPEELIIHNITMDDAGWYTCVVSNAIGVEYGSALLTVVEDRKMLEPRSEPSIGNGSGRFIYQDPGFIGGASAALIVLIVIVITVFALMWRRQQKRQLLQQKPLKRIIIMKPNDLYYSNKDPDAIQPLVIPQVRIDYTTQGRRRLSSEFTEVSEYDLPLDTKWEFPRERLVIGDRLGEGAFGLVMKGEALGIFKDNNSVTVAVKRLKEDATDREMMDLIREMEMMKLIGKHKNIINLLGCCTQRGPLFVIVEFAPHGNLRDFLKSHRPLGSNFSCIVDYERPVFTNSNGSGSACGSGFPPGAVVDMRQGQGQGETPLKTLTPKDLISYAYQVARGMEYLASKQCIHRDLAARNVLVSDEYVLKIADFGLTRNLTQFDYYRKTTDGRLPVKWMAPEALFDRKYTSKSDVWSYGVLLWEIFTLGGNPYPSVPVEDLFNLLRNGHRMKKPPYASTEMFSIMHSCWQEDPNNRPSFNRLVQELDKILTSSLKDEAYLDLEPMDGGPMSSSDSQYSSMSHDSTSSGDNSAIA</sequence>
<keyword evidence="16" id="KW-0393">Immunoglobulin domain</keyword>
<dbReference type="PIRSF" id="PIRSF000628">
    <property type="entry name" value="FGFR"/>
    <property type="match status" value="1"/>
</dbReference>
<evidence type="ECO:0000256" key="4">
    <source>
        <dbReference type="ARBA" id="ARBA00022692"/>
    </source>
</evidence>
<dbReference type="PANTHER" id="PTHR24416:SF550">
    <property type="entry name" value="FIBROBLAST GROWTH FACTOR RECEPTOR HOMOLOG 1-RELATED"/>
    <property type="match status" value="1"/>
</dbReference>
<reference evidence="28 29" key="1">
    <citation type="submission" date="2024-02" db="EMBL/GenBank/DDBJ databases">
        <title>Chromosome-scale genome assembly of the rough periwinkle Littorina saxatilis.</title>
        <authorList>
            <person name="De Jode A."/>
            <person name="Faria R."/>
            <person name="Formenti G."/>
            <person name="Sims Y."/>
            <person name="Smith T.P."/>
            <person name="Tracey A."/>
            <person name="Wood J.M.D."/>
            <person name="Zagrodzka Z.B."/>
            <person name="Johannesson K."/>
            <person name="Butlin R.K."/>
            <person name="Leder E.H."/>
        </authorList>
    </citation>
    <scope>NUCLEOTIDE SEQUENCE [LARGE SCALE GENOMIC DNA]</scope>
    <source>
        <strain evidence="28">Snail1</strain>
        <tissue evidence="28">Muscle</tissue>
    </source>
</reference>
<feature type="region of interest" description="Disordered" evidence="23">
    <location>
        <begin position="803"/>
        <end position="837"/>
    </location>
</feature>
<comment type="subcellular location">
    <subcellularLocation>
        <location evidence="1">Membrane</location>
        <topology evidence="1">Single-pass membrane protein</topology>
    </subcellularLocation>
</comment>
<feature type="binding site" evidence="20 22">
    <location>
        <position position="514"/>
    </location>
    <ligand>
        <name>ATP</name>
        <dbReference type="ChEBI" id="CHEBI:30616"/>
    </ligand>
</feature>
<keyword evidence="4 24" id="KW-0812">Transmembrane</keyword>
<feature type="active site" description="Proton acceptor" evidence="19">
    <location>
        <position position="658"/>
    </location>
</feature>
<evidence type="ECO:0000256" key="15">
    <source>
        <dbReference type="ARBA" id="ARBA00023180"/>
    </source>
</evidence>
<evidence type="ECO:0000256" key="12">
    <source>
        <dbReference type="ARBA" id="ARBA00023137"/>
    </source>
</evidence>
<evidence type="ECO:0000256" key="6">
    <source>
        <dbReference type="ARBA" id="ARBA00022737"/>
    </source>
</evidence>
<dbReference type="Gene3D" id="3.30.200.20">
    <property type="entry name" value="Phosphorylase Kinase, domain 1"/>
    <property type="match status" value="1"/>
</dbReference>
<dbReference type="InterPro" id="IPR003599">
    <property type="entry name" value="Ig_sub"/>
</dbReference>
<keyword evidence="5 25" id="KW-0732">Signal</keyword>
<keyword evidence="15" id="KW-0325">Glycoprotein</keyword>